<feature type="chain" id="PRO_5047246271" evidence="1">
    <location>
        <begin position="19"/>
        <end position="189"/>
    </location>
</feature>
<keyword evidence="1" id="KW-0732">Signal</keyword>
<proteinExistence type="predicted"/>
<evidence type="ECO:0000256" key="1">
    <source>
        <dbReference type="SAM" id="SignalP"/>
    </source>
</evidence>
<evidence type="ECO:0000313" key="3">
    <source>
        <dbReference type="Proteomes" id="UP000619761"/>
    </source>
</evidence>
<reference evidence="3" key="1">
    <citation type="journal article" date="2019" name="Int. J. Syst. Evol. Microbiol.">
        <title>The Global Catalogue of Microorganisms (GCM) 10K type strain sequencing project: providing services to taxonomists for standard genome sequencing and annotation.</title>
        <authorList>
            <consortium name="The Broad Institute Genomics Platform"/>
            <consortium name="The Broad Institute Genome Sequencing Center for Infectious Disease"/>
            <person name="Wu L."/>
            <person name="Ma J."/>
        </authorList>
    </citation>
    <scope>NUCLEOTIDE SEQUENCE [LARGE SCALE GENOMIC DNA]</scope>
    <source>
        <strain evidence="3">KCTC 32239</strain>
    </source>
</reference>
<protein>
    <submittedName>
        <fullName evidence="2">Uncharacterized protein</fullName>
    </submittedName>
</protein>
<evidence type="ECO:0000313" key="2">
    <source>
        <dbReference type="EMBL" id="GGY78530.1"/>
    </source>
</evidence>
<dbReference type="Proteomes" id="UP000619761">
    <property type="component" value="Unassembled WGS sequence"/>
</dbReference>
<organism evidence="2 3">
    <name type="scientific">Cellvibrio zantedeschiae</name>
    <dbReference type="NCBI Taxonomy" id="1237077"/>
    <lineage>
        <taxon>Bacteria</taxon>
        <taxon>Pseudomonadati</taxon>
        <taxon>Pseudomonadota</taxon>
        <taxon>Gammaproteobacteria</taxon>
        <taxon>Cellvibrionales</taxon>
        <taxon>Cellvibrionaceae</taxon>
        <taxon>Cellvibrio</taxon>
    </lineage>
</organism>
<comment type="caution">
    <text evidence="2">The sequence shown here is derived from an EMBL/GenBank/DDBJ whole genome shotgun (WGS) entry which is preliminary data.</text>
</comment>
<name>A0ABQ3B513_9GAMM</name>
<accession>A0ABQ3B513</accession>
<gene>
    <name evidence="2" type="ORF">GCM10011613_24010</name>
</gene>
<dbReference type="RefSeq" id="WP_189418933.1">
    <property type="nucleotide sequence ID" value="NZ_BMYZ01000002.1"/>
</dbReference>
<keyword evidence="3" id="KW-1185">Reference proteome</keyword>
<feature type="signal peptide" evidence="1">
    <location>
        <begin position="1"/>
        <end position="18"/>
    </location>
</feature>
<dbReference type="EMBL" id="BMYZ01000002">
    <property type="protein sequence ID" value="GGY78530.1"/>
    <property type="molecule type" value="Genomic_DNA"/>
</dbReference>
<sequence>MNYKFLCITALLCSFSNAAISENYETESLGLIKNFYTWVIENESEVSKLEPTIVDVPGNNRFFLDTTNLSKFSSAFLESGYFSKTFQTSLEAYYVKYKNKFDAYPQKEFDDLAKYGRGPLMEVEDMDIYFCAQEYEYKSEFVEAMKVKSITKKGNELTVSVVSPYEWVNVFKLTKENGKLRISGFCMFM</sequence>